<dbReference type="RefSeq" id="WP_188360805.1">
    <property type="nucleotide sequence ID" value="NZ_BMFG01000001.1"/>
</dbReference>
<dbReference type="AlphaFoldDB" id="A0A916XVX5"/>
<evidence type="ECO:0000256" key="5">
    <source>
        <dbReference type="SAM" id="Phobius"/>
    </source>
</evidence>
<feature type="transmembrane region" description="Helical" evidence="5">
    <location>
        <begin position="12"/>
        <end position="35"/>
    </location>
</feature>
<name>A0A916XVX5_9FLAO</name>
<evidence type="ECO:0000256" key="1">
    <source>
        <dbReference type="ARBA" id="ARBA00004141"/>
    </source>
</evidence>
<feature type="transmembrane region" description="Helical" evidence="5">
    <location>
        <begin position="96"/>
        <end position="123"/>
    </location>
</feature>
<evidence type="ECO:0000256" key="4">
    <source>
        <dbReference type="ARBA" id="ARBA00023136"/>
    </source>
</evidence>
<feature type="transmembrane region" description="Helical" evidence="5">
    <location>
        <begin position="55"/>
        <end position="75"/>
    </location>
</feature>
<protein>
    <recommendedName>
        <fullName evidence="8">DUF4870 domain-containing protein</fullName>
    </recommendedName>
</protein>
<keyword evidence="7" id="KW-1185">Reference proteome</keyword>
<evidence type="ECO:0000256" key="3">
    <source>
        <dbReference type="ARBA" id="ARBA00022989"/>
    </source>
</evidence>
<sequence>MTTQNEKNTAVAIHLSSLAKYLIPFAGIIVPIIIWQSKKNESQFVDENGKSVINFNLSLLVYSIIIAIIFGIFFIDSIVELIHYEDQGIDVTPVKLITVAIITGLVLIVWSITEFILILIGTIKAGNGEVYKYPITIPFLK</sequence>
<comment type="caution">
    <text evidence="6">The sequence shown here is derived from an EMBL/GenBank/DDBJ whole genome shotgun (WGS) entry which is preliminary data.</text>
</comment>
<dbReference type="Proteomes" id="UP000625735">
    <property type="component" value="Unassembled WGS sequence"/>
</dbReference>
<comment type="subcellular location">
    <subcellularLocation>
        <location evidence="1">Membrane</location>
        <topology evidence="1">Multi-pass membrane protein</topology>
    </subcellularLocation>
</comment>
<dbReference type="InterPro" id="IPR019109">
    <property type="entry name" value="MamF_MmsF"/>
</dbReference>
<evidence type="ECO:0000256" key="2">
    <source>
        <dbReference type="ARBA" id="ARBA00022692"/>
    </source>
</evidence>
<accession>A0A916XVX5</accession>
<keyword evidence="3 5" id="KW-1133">Transmembrane helix</keyword>
<reference evidence="6" key="2">
    <citation type="submission" date="2020-09" db="EMBL/GenBank/DDBJ databases">
        <authorList>
            <person name="Sun Q."/>
            <person name="Zhou Y."/>
        </authorList>
    </citation>
    <scope>NUCLEOTIDE SEQUENCE</scope>
    <source>
        <strain evidence="6">CGMCC 1.12506</strain>
    </source>
</reference>
<reference evidence="6" key="1">
    <citation type="journal article" date="2014" name="Int. J. Syst. Evol. Microbiol.">
        <title>Complete genome sequence of Corynebacterium casei LMG S-19264T (=DSM 44701T), isolated from a smear-ripened cheese.</title>
        <authorList>
            <consortium name="US DOE Joint Genome Institute (JGI-PGF)"/>
            <person name="Walter F."/>
            <person name="Albersmeier A."/>
            <person name="Kalinowski J."/>
            <person name="Ruckert C."/>
        </authorList>
    </citation>
    <scope>NUCLEOTIDE SEQUENCE</scope>
    <source>
        <strain evidence="6">CGMCC 1.12506</strain>
    </source>
</reference>
<proteinExistence type="predicted"/>
<keyword evidence="2 5" id="KW-0812">Transmembrane</keyword>
<organism evidence="6 7">
    <name type="scientific">Flavobacterium orientale</name>
    <dbReference type="NCBI Taxonomy" id="1756020"/>
    <lineage>
        <taxon>Bacteria</taxon>
        <taxon>Pseudomonadati</taxon>
        <taxon>Bacteroidota</taxon>
        <taxon>Flavobacteriia</taxon>
        <taxon>Flavobacteriales</taxon>
        <taxon>Flavobacteriaceae</taxon>
        <taxon>Flavobacterium</taxon>
    </lineage>
</organism>
<gene>
    <name evidence="6" type="ORF">GCM10011343_03750</name>
</gene>
<dbReference type="EMBL" id="BMFG01000001">
    <property type="protein sequence ID" value="GGD16052.1"/>
    <property type="molecule type" value="Genomic_DNA"/>
</dbReference>
<keyword evidence="4 5" id="KW-0472">Membrane</keyword>
<evidence type="ECO:0000313" key="6">
    <source>
        <dbReference type="EMBL" id="GGD16052.1"/>
    </source>
</evidence>
<evidence type="ECO:0008006" key="8">
    <source>
        <dbReference type="Google" id="ProtNLM"/>
    </source>
</evidence>
<evidence type="ECO:0000313" key="7">
    <source>
        <dbReference type="Proteomes" id="UP000625735"/>
    </source>
</evidence>
<dbReference type="Pfam" id="PF09685">
    <property type="entry name" value="MamF_MmsF"/>
    <property type="match status" value="1"/>
</dbReference>